<dbReference type="GO" id="GO:0035438">
    <property type="term" value="F:cyclic-di-GMP binding"/>
    <property type="evidence" value="ECO:0007669"/>
    <property type="project" value="InterPro"/>
</dbReference>
<dbReference type="OrthoDB" id="5394262at2"/>
<keyword evidence="3" id="KW-1185">Reference proteome</keyword>
<accession>A0A0M3QG20</accession>
<dbReference type="Gene3D" id="2.40.10.220">
    <property type="entry name" value="predicted glycosyltransferase like domains"/>
    <property type="match status" value="1"/>
</dbReference>
<dbReference type="EMBL" id="CP010802">
    <property type="protein sequence ID" value="ALC17229.1"/>
    <property type="molecule type" value="Genomic_DNA"/>
</dbReference>
<organism evidence="2 3">
    <name type="scientific">Desulfuromonas soudanensis</name>
    <dbReference type="NCBI Taxonomy" id="1603606"/>
    <lineage>
        <taxon>Bacteria</taxon>
        <taxon>Pseudomonadati</taxon>
        <taxon>Thermodesulfobacteriota</taxon>
        <taxon>Desulfuromonadia</taxon>
        <taxon>Desulfuromonadales</taxon>
        <taxon>Desulfuromonadaceae</taxon>
        <taxon>Desulfuromonas</taxon>
    </lineage>
</organism>
<dbReference type="RefSeq" id="WP_053551257.1">
    <property type="nucleotide sequence ID" value="NZ_CP010802.1"/>
</dbReference>
<sequence>MRYFQYFKPGQKIHLRSLSSEAGDDRLEVFTAYLQECGAGYLDLNLPYRFQEGENIPFSEGMPFEILSDSMGMGLRLTGRFRAQKGPDQIRLNLNNDLQIFKRRASDRQEITIGLGYTKGQGALRTFRAQWEKNIRIIADGRNLDKLPAFPRISANLSTTGIRFAIKLPVEIADLCMLLIKLDETPPICALAEVVWLAGEEKEGRKLVGMQFINILEADQKRIGAFVKASLRKSVQEQEKAD</sequence>
<dbReference type="Proteomes" id="UP000057158">
    <property type="component" value="Chromosome"/>
</dbReference>
<name>A0A0M3QG20_9BACT</name>
<dbReference type="KEGG" id="des:DSOUD_2476"/>
<dbReference type="PATRIC" id="fig|1603606.3.peg.2676"/>
<proteinExistence type="predicted"/>
<feature type="domain" description="PilZ" evidence="1">
    <location>
        <begin position="150"/>
        <end position="228"/>
    </location>
</feature>
<protein>
    <recommendedName>
        <fullName evidence="1">PilZ domain-containing protein</fullName>
    </recommendedName>
</protein>
<dbReference type="STRING" id="1603606.DSOUD_2476"/>
<reference evidence="2 3" key="1">
    <citation type="submission" date="2015-07" db="EMBL/GenBank/DDBJ databases">
        <title>Isolation and Genomic Characterization of a Novel Halophilic Metal-Reducing Deltaproteobacterium from the Deep Subsurface.</title>
        <authorList>
            <person name="Badalamenti J.P."/>
            <person name="Summers Z.M."/>
            <person name="Gralnick J.A."/>
            <person name="Bond D.R."/>
        </authorList>
    </citation>
    <scope>NUCLEOTIDE SEQUENCE [LARGE SCALE GENOMIC DNA]</scope>
    <source>
        <strain evidence="2 3">WTL</strain>
    </source>
</reference>
<evidence type="ECO:0000313" key="3">
    <source>
        <dbReference type="Proteomes" id="UP000057158"/>
    </source>
</evidence>
<dbReference type="AlphaFoldDB" id="A0A0M3QG20"/>
<evidence type="ECO:0000313" key="2">
    <source>
        <dbReference type="EMBL" id="ALC17229.1"/>
    </source>
</evidence>
<evidence type="ECO:0000259" key="1">
    <source>
        <dbReference type="Pfam" id="PF07238"/>
    </source>
</evidence>
<dbReference type="InterPro" id="IPR009875">
    <property type="entry name" value="PilZ_domain"/>
</dbReference>
<dbReference type="Pfam" id="PF07238">
    <property type="entry name" value="PilZ"/>
    <property type="match status" value="1"/>
</dbReference>
<gene>
    <name evidence="2" type="ORF">DSOUD_2476</name>
</gene>